<dbReference type="AlphaFoldDB" id="K9GIL8"/>
<gene>
    <name evidence="2" type="ORF">PDIP_00090</name>
</gene>
<dbReference type="VEuPathDB" id="FungiDB:PDIP_00090"/>
<keyword evidence="1" id="KW-1133">Transmembrane helix</keyword>
<accession>K9GIL8</accession>
<reference evidence="3" key="1">
    <citation type="journal article" date="2012" name="BMC Genomics">
        <title>Genome sequence of the necrotrophic fungus Penicillium digitatum, the main postharvest pathogen of citrus.</title>
        <authorList>
            <person name="Marcet-Houben M."/>
            <person name="Ballester A.-R."/>
            <person name="de la Fuente B."/>
            <person name="Harries E."/>
            <person name="Marcos J.F."/>
            <person name="Gonzalez-Candelas L."/>
            <person name="Gabaldon T."/>
        </authorList>
    </citation>
    <scope>NUCLEOTIDE SEQUENCE [LARGE SCALE GENOMIC DNA]</scope>
    <source>
        <strain evidence="3">Pd1 / CECT 20795</strain>
    </source>
</reference>
<dbReference type="OrthoDB" id="3918601at2759"/>
<dbReference type="EMBL" id="AKCU01000001">
    <property type="protein sequence ID" value="EKV22055.1"/>
    <property type="molecule type" value="Genomic_DNA"/>
</dbReference>
<name>K9GIL8_PEND1</name>
<evidence type="ECO:0000313" key="3">
    <source>
        <dbReference type="Proteomes" id="UP000009886"/>
    </source>
</evidence>
<sequence length="65" mass="7117">MSNNNLSTAMSSSLTVLLPPLFPISDNNRSAWIITVSTVLLILTLLPTTVALISRIRIFAQSFLE</sequence>
<feature type="transmembrane region" description="Helical" evidence="1">
    <location>
        <begin position="33"/>
        <end position="53"/>
    </location>
</feature>
<dbReference type="HOGENOM" id="CLU_2850395_0_0_1"/>
<evidence type="ECO:0000256" key="1">
    <source>
        <dbReference type="SAM" id="Phobius"/>
    </source>
</evidence>
<proteinExistence type="predicted"/>
<protein>
    <submittedName>
        <fullName evidence="2">Uncharacterized protein</fullName>
    </submittedName>
</protein>
<organism evidence="2 3">
    <name type="scientific">Penicillium digitatum (strain Pd1 / CECT 20795)</name>
    <name type="common">Green mold</name>
    <dbReference type="NCBI Taxonomy" id="1170230"/>
    <lineage>
        <taxon>Eukaryota</taxon>
        <taxon>Fungi</taxon>
        <taxon>Dikarya</taxon>
        <taxon>Ascomycota</taxon>
        <taxon>Pezizomycotina</taxon>
        <taxon>Eurotiomycetes</taxon>
        <taxon>Eurotiomycetidae</taxon>
        <taxon>Eurotiales</taxon>
        <taxon>Aspergillaceae</taxon>
        <taxon>Penicillium</taxon>
    </lineage>
</organism>
<keyword evidence="1" id="KW-0812">Transmembrane</keyword>
<comment type="caution">
    <text evidence="2">The sequence shown here is derived from an EMBL/GenBank/DDBJ whole genome shotgun (WGS) entry which is preliminary data.</text>
</comment>
<keyword evidence="1" id="KW-0472">Membrane</keyword>
<dbReference type="Proteomes" id="UP000009886">
    <property type="component" value="Unassembled WGS sequence"/>
</dbReference>
<evidence type="ECO:0000313" key="2">
    <source>
        <dbReference type="EMBL" id="EKV22055.1"/>
    </source>
</evidence>
<dbReference type="KEGG" id="pdp:PDIP_00090"/>